<dbReference type="Proteomes" id="UP000019140">
    <property type="component" value="Unassembled WGS sequence"/>
</dbReference>
<dbReference type="PANTHER" id="PTHR38134">
    <property type="entry name" value="SLR1395 PROTEIN"/>
    <property type="match status" value="1"/>
</dbReference>
<proteinExistence type="predicted"/>
<protein>
    <recommendedName>
        <fullName evidence="3">Glycosyl transferase family 28 C-terminal domain-containing protein</fullName>
    </recommendedName>
</protein>
<dbReference type="AlphaFoldDB" id="W4MD53"/>
<dbReference type="InterPro" id="IPR053205">
    <property type="entry name" value="GHMP_kinase_L-arabinokinase"/>
</dbReference>
<accession>W4MD53</accession>
<gene>
    <name evidence="1" type="ORF">ETSY2_08875</name>
</gene>
<sequence length="365" mass="40221">MSRIAYFISPHGFGHAARAAAIMSAIRELDNGIRFDIVTQVPAWFFEDSLGGGFDYHDVCTDLGLVQHSALSADLDASLRRLDAFLPFDMAELTGLARRLDTCQLVLCDIAPMGLALAQQLGVPSVLVENFTWDWIYRAYVDAYPGFSRHIDYFASWFATADYHIQTEPVCNSLLCDLTTRPVSRQPATPPKHIREQLSVPADTPMILLTMGGIPESYPFVQQLTERFPEIAFVIPSGAKEPQCLGNVQLLPPRSAFFHPDLVHACDAVVGKAGYSTVSEVYAAGMPLGYILRESFRESEALAAFIRQQMHGIEVPEPAFQSGGWCDLIPELLRLPKVQRQEPDGAGQVARFVCQLVYGKASAPA</sequence>
<evidence type="ECO:0000313" key="2">
    <source>
        <dbReference type="Proteomes" id="UP000019140"/>
    </source>
</evidence>
<keyword evidence="2" id="KW-1185">Reference proteome</keyword>
<comment type="caution">
    <text evidence="1">The sequence shown here is derived from an EMBL/GenBank/DDBJ whole genome shotgun (WGS) entry which is preliminary data.</text>
</comment>
<dbReference type="EMBL" id="AZHX01000358">
    <property type="protein sequence ID" value="ETX07841.1"/>
    <property type="molecule type" value="Genomic_DNA"/>
</dbReference>
<dbReference type="PATRIC" id="fig|1429439.4.peg.1527"/>
<dbReference type="SUPFAM" id="SSF53756">
    <property type="entry name" value="UDP-Glycosyltransferase/glycogen phosphorylase"/>
    <property type="match status" value="1"/>
</dbReference>
<name>W4MD53_9BACT</name>
<organism evidence="1 2">
    <name type="scientific">Candidatus Entotheonella gemina</name>
    <dbReference type="NCBI Taxonomy" id="1429439"/>
    <lineage>
        <taxon>Bacteria</taxon>
        <taxon>Pseudomonadati</taxon>
        <taxon>Nitrospinota/Tectimicrobiota group</taxon>
        <taxon>Candidatus Tectimicrobiota</taxon>
        <taxon>Candidatus Entotheonellia</taxon>
        <taxon>Candidatus Entotheonellales</taxon>
        <taxon>Candidatus Entotheonellaceae</taxon>
        <taxon>Candidatus Entotheonella</taxon>
    </lineage>
</organism>
<reference evidence="1 2" key="1">
    <citation type="journal article" date="2014" name="Nature">
        <title>An environmental bacterial taxon with a large and distinct metabolic repertoire.</title>
        <authorList>
            <person name="Wilson M.C."/>
            <person name="Mori T."/>
            <person name="Ruckert C."/>
            <person name="Uria A.R."/>
            <person name="Helf M.J."/>
            <person name="Takada K."/>
            <person name="Gernert C."/>
            <person name="Steffens U.A."/>
            <person name="Heycke N."/>
            <person name="Schmitt S."/>
            <person name="Rinke C."/>
            <person name="Helfrich E.J."/>
            <person name="Brachmann A.O."/>
            <person name="Gurgui C."/>
            <person name="Wakimoto T."/>
            <person name="Kracht M."/>
            <person name="Crusemann M."/>
            <person name="Hentschel U."/>
            <person name="Abe I."/>
            <person name="Matsunaga S."/>
            <person name="Kalinowski J."/>
            <person name="Takeyama H."/>
            <person name="Piel J."/>
        </authorList>
    </citation>
    <scope>NUCLEOTIDE SEQUENCE [LARGE SCALE GENOMIC DNA]</scope>
    <source>
        <strain evidence="2">TSY2</strain>
    </source>
</reference>
<evidence type="ECO:0000313" key="1">
    <source>
        <dbReference type="EMBL" id="ETX07841.1"/>
    </source>
</evidence>
<dbReference type="PANTHER" id="PTHR38134:SF2">
    <property type="entry name" value="GALACTOKINASE"/>
    <property type="match status" value="1"/>
</dbReference>
<dbReference type="HOGENOM" id="CLU_044082_0_0_7"/>
<evidence type="ECO:0008006" key="3">
    <source>
        <dbReference type="Google" id="ProtNLM"/>
    </source>
</evidence>
<dbReference type="Gene3D" id="3.40.50.2000">
    <property type="entry name" value="Glycogen Phosphorylase B"/>
    <property type="match status" value="1"/>
</dbReference>